<protein>
    <submittedName>
        <fullName evidence="2">Uncharacterized protein</fullName>
    </submittedName>
</protein>
<dbReference type="Proteomes" id="UP000216033">
    <property type="component" value="Unassembled WGS sequence"/>
</dbReference>
<accession>A0A270BMI8</accession>
<comment type="caution">
    <text evidence="2">The sequence shown here is derived from an EMBL/GenBank/DDBJ whole genome shotgun (WGS) entry which is preliminary data.</text>
</comment>
<proteinExistence type="predicted"/>
<sequence>MSTQISASKVTASPKPRSSKPFAKFMNKYGTPLTTIFFLISTITGVALFFHWGPSSFHPMHEWLSMVLLLAFVLHLIKNWTPLVNYGRRGLLYIPLLIGIVASAYFFIQPAGSKVGGRQVAMRLIGVVSKAPLGQLAPLCGTDEQGLLARLRAQKLTVESATETVEQISKENDRTPNEVIMALMAGENARSEHGHGKH</sequence>
<reference evidence="2 3" key="1">
    <citation type="submission" date="2017-04" db="EMBL/GenBank/DDBJ databases">
        <title>Kefir bacterial isolates.</title>
        <authorList>
            <person name="Kim Y."/>
            <person name="Blasche S."/>
            <person name="Patil K.R."/>
        </authorList>
    </citation>
    <scope>NUCLEOTIDE SEQUENCE [LARGE SCALE GENOMIC DNA]</scope>
    <source>
        <strain evidence="2 3">KR-2</strain>
    </source>
</reference>
<dbReference type="RefSeq" id="WP_143221455.1">
    <property type="nucleotide sequence ID" value="NZ_NDFO01000005.1"/>
</dbReference>
<dbReference type="AlphaFoldDB" id="A0A270BMI8"/>
<gene>
    <name evidence="2" type="ORF">B9K05_06570</name>
</gene>
<evidence type="ECO:0000313" key="3">
    <source>
        <dbReference type="Proteomes" id="UP000216033"/>
    </source>
</evidence>
<dbReference type="EMBL" id="NDFP01000005">
    <property type="protein sequence ID" value="PAL26170.1"/>
    <property type="molecule type" value="Genomic_DNA"/>
</dbReference>
<keyword evidence="1" id="KW-0472">Membrane</keyword>
<evidence type="ECO:0000313" key="2">
    <source>
        <dbReference type="EMBL" id="PAL26170.1"/>
    </source>
</evidence>
<keyword evidence="1" id="KW-0812">Transmembrane</keyword>
<dbReference type="OrthoDB" id="5339490at2"/>
<keyword evidence="3" id="KW-1185">Reference proteome</keyword>
<feature type="transmembrane region" description="Helical" evidence="1">
    <location>
        <begin position="90"/>
        <end position="108"/>
    </location>
</feature>
<keyword evidence="1" id="KW-1133">Transmembrane helix</keyword>
<organism evidence="2 3">
    <name type="scientific">Acetobacter syzygii</name>
    <dbReference type="NCBI Taxonomy" id="146476"/>
    <lineage>
        <taxon>Bacteria</taxon>
        <taxon>Pseudomonadati</taxon>
        <taxon>Pseudomonadota</taxon>
        <taxon>Alphaproteobacteria</taxon>
        <taxon>Acetobacterales</taxon>
        <taxon>Acetobacteraceae</taxon>
        <taxon>Acetobacter</taxon>
    </lineage>
</organism>
<evidence type="ECO:0000256" key="1">
    <source>
        <dbReference type="SAM" id="Phobius"/>
    </source>
</evidence>
<feature type="transmembrane region" description="Helical" evidence="1">
    <location>
        <begin position="62"/>
        <end position="78"/>
    </location>
</feature>
<feature type="transmembrane region" description="Helical" evidence="1">
    <location>
        <begin position="29"/>
        <end position="50"/>
    </location>
</feature>
<name>A0A270BMI8_9PROT</name>
<dbReference type="STRING" id="1231343.Absy_003_159"/>